<dbReference type="InterPro" id="IPR011852">
    <property type="entry name" value="TRAP_TAXI"/>
</dbReference>
<feature type="chain" id="PRO_5012041212" description="TRAP transporter TAXI family solute receptor" evidence="1">
    <location>
        <begin position="31"/>
        <end position="340"/>
    </location>
</feature>
<evidence type="ECO:0000256" key="1">
    <source>
        <dbReference type="SAM" id="SignalP"/>
    </source>
</evidence>
<name>A0A286ICM9_9HYPH</name>
<dbReference type="Gene3D" id="3.40.190.10">
    <property type="entry name" value="Periplasmic binding protein-like II"/>
    <property type="match status" value="2"/>
</dbReference>
<proteinExistence type="predicted"/>
<dbReference type="SUPFAM" id="SSF53850">
    <property type="entry name" value="Periplasmic binding protein-like II"/>
    <property type="match status" value="1"/>
</dbReference>
<keyword evidence="3" id="KW-1185">Reference proteome</keyword>
<organism evidence="2 3">
    <name type="scientific">Hoeflea halophila</name>
    <dbReference type="NCBI Taxonomy" id="714899"/>
    <lineage>
        <taxon>Bacteria</taxon>
        <taxon>Pseudomonadati</taxon>
        <taxon>Pseudomonadota</taxon>
        <taxon>Alphaproteobacteria</taxon>
        <taxon>Hyphomicrobiales</taxon>
        <taxon>Rhizobiaceae</taxon>
        <taxon>Hoeflea</taxon>
    </lineage>
</organism>
<accession>A0A286ICM9</accession>
<dbReference type="CDD" id="cd13520">
    <property type="entry name" value="PBP2_TAXI_TRAP"/>
    <property type="match status" value="1"/>
</dbReference>
<evidence type="ECO:0000313" key="3">
    <source>
        <dbReference type="Proteomes" id="UP000219465"/>
    </source>
</evidence>
<dbReference type="RefSeq" id="WP_097107705.1">
    <property type="nucleotide sequence ID" value="NZ_OCPC01000002.1"/>
</dbReference>
<keyword evidence="1" id="KW-0732">Signal</keyword>
<evidence type="ECO:0000313" key="2">
    <source>
        <dbReference type="EMBL" id="SOE17064.1"/>
    </source>
</evidence>
<protein>
    <recommendedName>
        <fullName evidence="4">TRAP transporter TAXI family solute receptor</fullName>
    </recommendedName>
</protein>
<feature type="signal peptide" evidence="1">
    <location>
        <begin position="1"/>
        <end position="30"/>
    </location>
</feature>
<dbReference type="AlphaFoldDB" id="A0A286ICM9"/>
<dbReference type="Pfam" id="PF16868">
    <property type="entry name" value="NMT1_3"/>
    <property type="match status" value="1"/>
</dbReference>
<dbReference type="Proteomes" id="UP000219465">
    <property type="component" value="Unassembled WGS sequence"/>
</dbReference>
<evidence type="ECO:0008006" key="4">
    <source>
        <dbReference type="Google" id="ProtNLM"/>
    </source>
</evidence>
<dbReference type="OrthoDB" id="9776669at2"/>
<dbReference type="PANTHER" id="PTHR42941:SF1">
    <property type="entry name" value="SLL1037 PROTEIN"/>
    <property type="match status" value="1"/>
</dbReference>
<reference evidence="3" key="1">
    <citation type="submission" date="2017-08" db="EMBL/GenBank/DDBJ databases">
        <authorList>
            <person name="Varghese N."/>
            <person name="Submissions S."/>
        </authorList>
    </citation>
    <scope>NUCLEOTIDE SEQUENCE [LARGE SCALE GENOMIC DNA]</scope>
    <source>
        <strain evidence="3">KCTC 23107</strain>
    </source>
</reference>
<gene>
    <name evidence="2" type="ORF">SAMN05877838_1951</name>
</gene>
<dbReference type="EMBL" id="OCPC01000002">
    <property type="protein sequence ID" value="SOE17064.1"/>
    <property type="molecule type" value="Genomic_DNA"/>
</dbReference>
<sequence>MDIRRSALSGAIRALAIAALLITGAGASQAGEVRYFTIGTAGIGGTYFPLAGDIANAISNPPGSLDCAEGGSCGVPGLIAVAQSSHGSVSNVSAIIEGGLDSGFSQSDVAYWAYSGTGTFEGREPMRDLRVIAALYPEHLHLIASKASGIASVTDLKGKRVSLDKTDSGTYPDALLVLEAFGLSPESLAAEHLKPEDAATALREGRIDALFFVGGYPARAISELAATTEIVLVPVTGGQVDGLLREHSFFARDAIPDGAYPGVAGADTIAVGAQWLTRLGLDEELVYQITRALWNPATRQLLDVGHAKGASVTRQTALEGIGIPLHPGAERFYREAGMIR</sequence>
<dbReference type="NCBIfam" id="TIGR02122">
    <property type="entry name" value="TRAP_TAXI"/>
    <property type="match status" value="1"/>
</dbReference>
<dbReference type="PANTHER" id="PTHR42941">
    <property type="entry name" value="SLL1037 PROTEIN"/>
    <property type="match status" value="1"/>
</dbReference>